<accession>A0A517SVM2</accession>
<evidence type="ECO:0000313" key="2">
    <source>
        <dbReference type="Proteomes" id="UP000315003"/>
    </source>
</evidence>
<keyword evidence="2" id="KW-1185">Reference proteome</keyword>
<gene>
    <name evidence="1" type="ORF">SV7mr_26920</name>
</gene>
<proteinExistence type="predicted"/>
<dbReference type="Proteomes" id="UP000315003">
    <property type="component" value="Chromosome"/>
</dbReference>
<reference evidence="1 2" key="1">
    <citation type="submission" date="2019-02" db="EMBL/GenBank/DDBJ databases">
        <title>Deep-cultivation of Planctomycetes and their phenomic and genomic characterization uncovers novel biology.</title>
        <authorList>
            <person name="Wiegand S."/>
            <person name="Jogler M."/>
            <person name="Boedeker C."/>
            <person name="Pinto D."/>
            <person name="Vollmers J."/>
            <person name="Rivas-Marin E."/>
            <person name="Kohn T."/>
            <person name="Peeters S.H."/>
            <person name="Heuer A."/>
            <person name="Rast P."/>
            <person name="Oberbeckmann S."/>
            <person name="Bunk B."/>
            <person name="Jeske O."/>
            <person name="Meyerdierks A."/>
            <person name="Storesund J.E."/>
            <person name="Kallscheuer N."/>
            <person name="Luecker S."/>
            <person name="Lage O.M."/>
            <person name="Pohl T."/>
            <person name="Merkel B.J."/>
            <person name="Hornburger P."/>
            <person name="Mueller R.-W."/>
            <person name="Bruemmer F."/>
            <person name="Labrenz M."/>
            <person name="Spormann A.M."/>
            <person name="Op den Camp H."/>
            <person name="Overmann J."/>
            <person name="Amann R."/>
            <person name="Jetten M.S.M."/>
            <person name="Mascher T."/>
            <person name="Medema M.H."/>
            <person name="Devos D.P."/>
            <person name="Kaster A.-K."/>
            <person name="Ovreas L."/>
            <person name="Rohde M."/>
            <person name="Galperin M.Y."/>
            <person name="Jogler C."/>
        </authorList>
    </citation>
    <scope>NUCLEOTIDE SEQUENCE [LARGE SCALE GENOMIC DNA]</scope>
    <source>
        <strain evidence="1 2">SV_7m_r</strain>
    </source>
</reference>
<name>A0A517SVM2_9BACT</name>
<protein>
    <submittedName>
        <fullName evidence="1">Uncharacterized protein</fullName>
    </submittedName>
</protein>
<organism evidence="1 2">
    <name type="scientific">Stieleria bergensis</name>
    <dbReference type="NCBI Taxonomy" id="2528025"/>
    <lineage>
        <taxon>Bacteria</taxon>
        <taxon>Pseudomonadati</taxon>
        <taxon>Planctomycetota</taxon>
        <taxon>Planctomycetia</taxon>
        <taxon>Pirellulales</taxon>
        <taxon>Pirellulaceae</taxon>
        <taxon>Stieleria</taxon>
    </lineage>
</organism>
<sequence length="112" mass="13094">MLNRIPPHLQIRKTHLTSAVRFETDLDARSYADATSERYSHVTCIVLDKNNFTLYQSPGSDSGWFEHPIPIEYSRRAQRLIDKRRSKPWYPILLFCDIFVGWLDSGVPQERG</sequence>
<evidence type="ECO:0000313" key="1">
    <source>
        <dbReference type="EMBL" id="QDT60175.1"/>
    </source>
</evidence>
<dbReference type="AlphaFoldDB" id="A0A517SVM2"/>
<dbReference type="EMBL" id="CP036272">
    <property type="protein sequence ID" value="QDT60175.1"/>
    <property type="molecule type" value="Genomic_DNA"/>
</dbReference>